<feature type="transmembrane region" description="Helical" evidence="5">
    <location>
        <begin position="32"/>
        <end position="48"/>
    </location>
</feature>
<feature type="transmembrane region" description="Helical" evidence="5">
    <location>
        <begin position="359"/>
        <end position="379"/>
    </location>
</feature>
<keyword evidence="3 5" id="KW-1133">Transmembrane helix</keyword>
<feature type="transmembrane region" description="Helical" evidence="5">
    <location>
        <begin position="60"/>
        <end position="76"/>
    </location>
</feature>
<dbReference type="PANTHER" id="PTHR37422">
    <property type="entry name" value="TEICHURONIC ACID BIOSYNTHESIS PROTEIN TUAE"/>
    <property type="match status" value="1"/>
</dbReference>
<dbReference type="Pfam" id="PF04932">
    <property type="entry name" value="Wzy_C"/>
    <property type="match status" value="1"/>
</dbReference>
<gene>
    <name evidence="7" type="ORF">DFQ08_104166</name>
</gene>
<dbReference type="OrthoDB" id="1425310at2"/>
<evidence type="ECO:0000256" key="5">
    <source>
        <dbReference type="SAM" id="Phobius"/>
    </source>
</evidence>
<feature type="transmembrane region" description="Helical" evidence="5">
    <location>
        <begin position="182"/>
        <end position="212"/>
    </location>
</feature>
<protein>
    <submittedName>
        <fullName evidence="7">O-antigen ligase-like membrane protein</fullName>
    </submittedName>
</protein>
<evidence type="ECO:0000259" key="6">
    <source>
        <dbReference type="Pfam" id="PF04932"/>
    </source>
</evidence>
<organism evidence="7 8">
    <name type="scientific">Winogradskyella arenosi</name>
    <dbReference type="NCBI Taxonomy" id="533325"/>
    <lineage>
        <taxon>Bacteria</taxon>
        <taxon>Pseudomonadati</taxon>
        <taxon>Bacteroidota</taxon>
        <taxon>Flavobacteriia</taxon>
        <taxon>Flavobacteriales</taxon>
        <taxon>Flavobacteriaceae</taxon>
        <taxon>Winogradskyella</taxon>
    </lineage>
</organism>
<feature type="domain" description="O-antigen ligase-related" evidence="6">
    <location>
        <begin position="184"/>
        <end position="343"/>
    </location>
</feature>
<feature type="transmembrane region" description="Helical" evidence="5">
    <location>
        <begin position="232"/>
        <end position="252"/>
    </location>
</feature>
<dbReference type="PANTHER" id="PTHR37422:SF13">
    <property type="entry name" value="LIPOPOLYSACCHARIDE BIOSYNTHESIS PROTEIN PA4999-RELATED"/>
    <property type="match status" value="1"/>
</dbReference>
<evidence type="ECO:0000313" key="7">
    <source>
        <dbReference type="EMBL" id="RCW90767.1"/>
    </source>
</evidence>
<keyword evidence="8" id="KW-1185">Reference proteome</keyword>
<keyword evidence="7" id="KW-0436">Ligase</keyword>
<dbReference type="RefSeq" id="WP_114310338.1">
    <property type="nucleotide sequence ID" value="NZ_QPJO01000004.1"/>
</dbReference>
<evidence type="ECO:0000313" key="8">
    <source>
        <dbReference type="Proteomes" id="UP000253436"/>
    </source>
</evidence>
<dbReference type="GO" id="GO:0016020">
    <property type="term" value="C:membrane"/>
    <property type="evidence" value="ECO:0007669"/>
    <property type="project" value="UniProtKB-SubCell"/>
</dbReference>
<dbReference type="AlphaFoldDB" id="A0A368ZF69"/>
<evidence type="ECO:0000256" key="1">
    <source>
        <dbReference type="ARBA" id="ARBA00004141"/>
    </source>
</evidence>
<keyword evidence="2 5" id="KW-0812">Transmembrane</keyword>
<accession>A0A368ZF69</accession>
<proteinExistence type="predicted"/>
<reference evidence="7 8" key="1">
    <citation type="submission" date="2018-07" db="EMBL/GenBank/DDBJ databases">
        <title>Genomic Encyclopedia of Type Strains, Phase III (KMG-III): the genomes of soil and plant-associated and newly described type strains.</title>
        <authorList>
            <person name="Whitman W."/>
        </authorList>
    </citation>
    <scope>NUCLEOTIDE SEQUENCE [LARGE SCALE GENOMIC DNA]</scope>
    <source>
        <strain evidence="7 8">CECT 7958</strain>
    </source>
</reference>
<feature type="transmembrane region" description="Helical" evidence="5">
    <location>
        <begin position="326"/>
        <end position="347"/>
    </location>
</feature>
<dbReference type="Proteomes" id="UP000253436">
    <property type="component" value="Unassembled WGS sequence"/>
</dbReference>
<sequence length="404" mass="45355">MKYLIAVLLILLASYADIFLFRIGIIPLQPSYFVIPLFLSVCLIKYPLLDYLDILKSHSFKFFLSILIFSIVYAAITKVSTATITTNVTLDIITLLIYVFAVHFFRTEKKPLVFAAIFFAFVTLAGSVVYDFIIGLPKYSVKLSEAVRKGGFGENPNQAASGIKFLALATLVFLNRFKTKRMILIAAMVIAVFLTFSRSGIVSVILILVFGIANNWNTNFTITVPILFKSLFKMALLFSTLYLGLVLLAGVIKDNFPAFTRGAAGDRIDLIIGKSEKGAISEDVGSGGGRGDLMFEYFRKFKAQPFGYGTGYTSEKRFNALNTHNYYLFLAVNYGILALIIYLIYLGFGIKIAIQSDQFYYLIFLSLLIFEGLISHSIYQERALLISLAFFDSLIYKRQQENLE</sequence>
<dbReference type="EMBL" id="QPJO01000004">
    <property type="protein sequence ID" value="RCW90767.1"/>
    <property type="molecule type" value="Genomic_DNA"/>
</dbReference>
<comment type="caution">
    <text evidence="7">The sequence shown here is derived from an EMBL/GenBank/DDBJ whole genome shotgun (WGS) entry which is preliminary data.</text>
</comment>
<feature type="transmembrane region" description="Helical" evidence="5">
    <location>
        <begin position="112"/>
        <end position="136"/>
    </location>
</feature>
<evidence type="ECO:0000256" key="2">
    <source>
        <dbReference type="ARBA" id="ARBA00022692"/>
    </source>
</evidence>
<feature type="transmembrane region" description="Helical" evidence="5">
    <location>
        <begin position="88"/>
        <end position="105"/>
    </location>
</feature>
<comment type="subcellular location">
    <subcellularLocation>
        <location evidence="1">Membrane</location>
        <topology evidence="1">Multi-pass membrane protein</topology>
    </subcellularLocation>
</comment>
<evidence type="ECO:0000256" key="3">
    <source>
        <dbReference type="ARBA" id="ARBA00022989"/>
    </source>
</evidence>
<keyword evidence="4 5" id="KW-0472">Membrane</keyword>
<evidence type="ECO:0000256" key="4">
    <source>
        <dbReference type="ARBA" id="ARBA00023136"/>
    </source>
</evidence>
<dbReference type="InterPro" id="IPR007016">
    <property type="entry name" value="O-antigen_ligase-rel_domated"/>
</dbReference>
<dbReference type="GO" id="GO:0016874">
    <property type="term" value="F:ligase activity"/>
    <property type="evidence" value="ECO:0007669"/>
    <property type="project" value="UniProtKB-KW"/>
</dbReference>
<feature type="transmembrane region" description="Helical" evidence="5">
    <location>
        <begin position="156"/>
        <end position="175"/>
    </location>
</feature>
<name>A0A368ZF69_9FLAO</name>
<dbReference type="InterPro" id="IPR051533">
    <property type="entry name" value="WaaL-like"/>
</dbReference>